<keyword evidence="3 8" id="KW-0732">Signal</keyword>
<dbReference type="Proteomes" id="UP000325933">
    <property type="component" value="Unassembled WGS sequence"/>
</dbReference>
<dbReference type="PANTHER" id="PTHR30046:SF2">
    <property type="entry name" value="YOP PROTEINS TRANSLOCATION LIPOPROTEIN J"/>
    <property type="match status" value="1"/>
</dbReference>
<reference evidence="12 13" key="1">
    <citation type="submission" date="2019-09" db="EMBL/GenBank/DDBJ databases">
        <authorList>
            <person name="Feng G."/>
        </authorList>
    </citation>
    <scope>NUCLEOTIDE SEQUENCE [LARGE SCALE GENOMIC DNA]</scope>
    <source>
        <strain evidence="11 12">KACC 19283</strain>
        <strain evidence="10 13">KACC 19284</strain>
    </source>
</reference>
<feature type="transmembrane region" description="Helical" evidence="8">
    <location>
        <begin position="209"/>
        <end position="228"/>
    </location>
</feature>
<dbReference type="Proteomes" id="UP000326364">
    <property type="component" value="Unassembled WGS sequence"/>
</dbReference>
<evidence type="ECO:0000256" key="5">
    <source>
        <dbReference type="ARBA" id="ARBA00023139"/>
    </source>
</evidence>
<comment type="caution">
    <text evidence="11">The sequence shown here is derived from an EMBL/GenBank/DDBJ whole genome shotgun (WGS) entry which is preliminary data.</text>
</comment>
<dbReference type="Gene3D" id="3.30.300.30">
    <property type="match status" value="1"/>
</dbReference>
<evidence type="ECO:0000256" key="2">
    <source>
        <dbReference type="ARBA" id="ARBA00009509"/>
    </source>
</evidence>
<evidence type="ECO:0000313" key="13">
    <source>
        <dbReference type="Proteomes" id="UP000326364"/>
    </source>
</evidence>
<gene>
    <name evidence="11" type="ORF">F4U95_01540</name>
    <name evidence="10" type="ORF">F4U96_01540</name>
</gene>
<dbReference type="AlphaFoldDB" id="A0A5J5I8Q2"/>
<dbReference type="PANTHER" id="PTHR30046">
    <property type="entry name" value="FLAGELLAR M-RING PROTEIN"/>
    <property type="match status" value="1"/>
</dbReference>
<keyword evidence="5 8" id="KW-0564">Palmitate</keyword>
<dbReference type="InterPro" id="IPR003282">
    <property type="entry name" value="T3SS_SctJ"/>
</dbReference>
<sequence>MHAIGKAALPLLAALALAGCGSQEIYGHLKEAQANDMIAALRDAHIDASKSADKDGQWAVAVDRDNFSKAIQLLRAKGLPREDFANLGSLFEKKGLVSSPTEERARLIYGLSQELSHTVSEIDGVVQARVHLAMPQADPLSDQVKPASAAVFVKYQPGFDLRGQTGAIKSLVTNSIEGLAVDKVSVVMVPSQAAPPPEQSILTASFDGWASRILLGLVGIGGLVALFWRRRTARLPVVPTQGEQPS</sequence>
<evidence type="ECO:0000313" key="11">
    <source>
        <dbReference type="EMBL" id="KAA9033767.1"/>
    </source>
</evidence>
<evidence type="ECO:0000256" key="8">
    <source>
        <dbReference type="RuleBase" id="RU364102"/>
    </source>
</evidence>
<accession>A0A5J5I8Q2</accession>
<organism evidence="11 12">
    <name type="scientific">Sphingobium limneticum</name>
    <dbReference type="NCBI Taxonomy" id="1007511"/>
    <lineage>
        <taxon>Bacteria</taxon>
        <taxon>Pseudomonadati</taxon>
        <taxon>Pseudomonadota</taxon>
        <taxon>Alphaproteobacteria</taxon>
        <taxon>Sphingomonadales</taxon>
        <taxon>Sphingomonadaceae</taxon>
        <taxon>Sphingobium</taxon>
    </lineage>
</organism>
<evidence type="ECO:0000256" key="6">
    <source>
        <dbReference type="ARBA" id="ARBA00023237"/>
    </source>
</evidence>
<keyword evidence="8" id="KW-1133">Transmembrane helix</keyword>
<dbReference type="EMBL" id="VYQA01000001">
    <property type="protein sequence ID" value="KAA9033767.1"/>
    <property type="molecule type" value="Genomic_DNA"/>
</dbReference>
<dbReference type="Gene3D" id="3.30.70.1530">
    <property type="entry name" value="Hypothetical protein rpa1041"/>
    <property type="match status" value="1"/>
</dbReference>
<dbReference type="GO" id="GO:0009279">
    <property type="term" value="C:cell outer membrane"/>
    <property type="evidence" value="ECO:0007669"/>
    <property type="project" value="UniProtKB-SubCell"/>
</dbReference>
<comment type="similarity">
    <text evidence="2 8">Belongs to the YscJ lipoprotein family.</text>
</comment>
<dbReference type="NCBIfam" id="TIGR02544">
    <property type="entry name" value="III_secr_YscJ"/>
    <property type="match status" value="1"/>
</dbReference>
<proteinExistence type="inferred from homology"/>
<evidence type="ECO:0000256" key="4">
    <source>
        <dbReference type="ARBA" id="ARBA00023136"/>
    </source>
</evidence>
<evidence type="ECO:0000313" key="10">
    <source>
        <dbReference type="EMBL" id="KAA9021405.1"/>
    </source>
</evidence>
<dbReference type="EMBL" id="VYQB01000001">
    <property type="protein sequence ID" value="KAA9021405.1"/>
    <property type="molecule type" value="Genomic_DNA"/>
</dbReference>
<keyword evidence="8" id="KW-0812">Transmembrane</keyword>
<dbReference type="InterPro" id="IPR045851">
    <property type="entry name" value="AMP-bd_C_sf"/>
</dbReference>
<evidence type="ECO:0000256" key="1">
    <source>
        <dbReference type="ARBA" id="ARBA00004459"/>
    </source>
</evidence>
<feature type="signal peptide" evidence="8">
    <location>
        <begin position="1"/>
        <end position="18"/>
    </location>
</feature>
<dbReference type="Pfam" id="PF01514">
    <property type="entry name" value="YscJ_FliF"/>
    <property type="match status" value="1"/>
</dbReference>
<dbReference type="GO" id="GO:0009306">
    <property type="term" value="P:protein secretion"/>
    <property type="evidence" value="ECO:0007669"/>
    <property type="project" value="InterPro"/>
</dbReference>
<dbReference type="InterPro" id="IPR043427">
    <property type="entry name" value="YscJ/FliF"/>
</dbReference>
<protein>
    <recommendedName>
        <fullName evidence="8">Lipoprotein</fullName>
    </recommendedName>
</protein>
<dbReference type="RefSeq" id="WP_120253231.1">
    <property type="nucleotide sequence ID" value="NZ_VYPZ01000001.1"/>
</dbReference>
<keyword evidence="7 8" id="KW-0449">Lipoprotein</keyword>
<evidence type="ECO:0000256" key="3">
    <source>
        <dbReference type="ARBA" id="ARBA00022729"/>
    </source>
</evidence>
<keyword evidence="6 8" id="KW-0998">Cell outer membrane</keyword>
<dbReference type="InterPro" id="IPR006182">
    <property type="entry name" value="FliF_N_dom"/>
</dbReference>
<name>A0A5J5I8Q2_9SPHN</name>
<feature type="domain" description="Flagellar M-ring N-terminal" evidence="9">
    <location>
        <begin position="23"/>
        <end position="188"/>
    </location>
</feature>
<evidence type="ECO:0000259" key="9">
    <source>
        <dbReference type="Pfam" id="PF01514"/>
    </source>
</evidence>
<dbReference type="PROSITE" id="PS51257">
    <property type="entry name" value="PROKAR_LIPOPROTEIN"/>
    <property type="match status" value="1"/>
</dbReference>
<keyword evidence="4 8" id="KW-0472">Membrane</keyword>
<keyword evidence="13" id="KW-1185">Reference proteome</keyword>
<evidence type="ECO:0000256" key="7">
    <source>
        <dbReference type="ARBA" id="ARBA00023288"/>
    </source>
</evidence>
<feature type="chain" id="PRO_5023970269" description="Lipoprotein" evidence="8">
    <location>
        <begin position="19"/>
        <end position="246"/>
    </location>
</feature>
<evidence type="ECO:0000313" key="12">
    <source>
        <dbReference type="Proteomes" id="UP000325933"/>
    </source>
</evidence>
<dbReference type="PRINTS" id="PR01338">
    <property type="entry name" value="TYPE3OMKPROT"/>
</dbReference>
<comment type="subcellular location">
    <subcellularLocation>
        <location evidence="1">Cell outer membrane</location>
        <topology evidence="1">Lipid-anchor</topology>
    </subcellularLocation>
</comment>